<reference evidence="3" key="2">
    <citation type="submission" date="2020-05" db="UniProtKB">
        <authorList>
            <consortium name="EnsemblMetazoa"/>
        </authorList>
    </citation>
    <scope>IDENTIFICATION</scope>
</reference>
<dbReference type="Proteomes" id="UP000030765">
    <property type="component" value="Unassembled WGS sequence"/>
</dbReference>
<reference evidence="2 4" key="1">
    <citation type="journal article" date="2014" name="BMC Genomics">
        <title>Genome sequence of Anopheles sinensis provides insight into genetics basis of mosquito competence for malaria parasites.</title>
        <authorList>
            <person name="Zhou D."/>
            <person name="Zhang D."/>
            <person name="Ding G."/>
            <person name="Shi L."/>
            <person name="Hou Q."/>
            <person name="Ye Y."/>
            <person name="Xu Y."/>
            <person name="Zhou H."/>
            <person name="Xiong C."/>
            <person name="Li S."/>
            <person name="Yu J."/>
            <person name="Hong S."/>
            <person name="Yu X."/>
            <person name="Zou P."/>
            <person name="Chen C."/>
            <person name="Chang X."/>
            <person name="Wang W."/>
            <person name="Lv Y."/>
            <person name="Sun Y."/>
            <person name="Ma L."/>
            <person name="Shen B."/>
            <person name="Zhu C."/>
        </authorList>
    </citation>
    <scope>NUCLEOTIDE SEQUENCE [LARGE SCALE GENOMIC DNA]</scope>
</reference>
<dbReference type="AlphaFoldDB" id="A0A084WCP9"/>
<feature type="compositionally biased region" description="Basic residues" evidence="1">
    <location>
        <begin position="56"/>
        <end position="73"/>
    </location>
</feature>
<evidence type="ECO:0000313" key="3">
    <source>
        <dbReference type="EnsemblMetazoa" id="ASIC016104-PA"/>
    </source>
</evidence>
<keyword evidence="4" id="KW-1185">Reference proteome</keyword>
<gene>
    <name evidence="2" type="ORF">ZHAS_00016104</name>
</gene>
<dbReference type="VEuPathDB" id="VectorBase:ASIC016104"/>
<name>A0A084WCP9_ANOSI</name>
<dbReference type="EMBL" id="ATLV01022811">
    <property type="status" value="NOT_ANNOTATED_CDS"/>
    <property type="molecule type" value="Genomic_DNA"/>
</dbReference>
<proteinExistence type="predicted"/>
<evidence type="ECO:0000313" key="2">
    <source>
        <dbReference type="EMBL" id="KFB47993.1"/>
    </source>
</evidence>
<sequence length="98" mass="10994">MADVAQHYHHHNDCNPLGNTLVHRSPRSGAYITRCILEFGVGEQKSKTRMQNNKAKQQKSKLLKPKQTRKRTGRTPLNVLFLPTVVVYARVPGSTVSG</sequence>
<protein>
    <submittedName>
        <fullName evidence="2 3">Uncharacterized protein</fullName>
    </submittedName>
</protein>
<dbReference type="EMBL" id="KE525337">
    <property type="protein sequence ID" value="KFB47993.1"/>
    <property type="molecule type" value="Genomic_DNA"/>
</dbReference>
<accession>A0A084WCP9</accession>
<organism evidence="2">
    <name type="scientific">Anopheles sinensis</name>
    <name type="common">Mosquito</name>
    <dbReference type="NCBI Taxonomy" id="74873"/>
    <lineage>
        <taxon>Eukaryota</taxon>
        <taxon>Metazoa</taxon>
        <taxon>Ecdysozoa</taxon>
        <taxon>Arthropoda</taxon>
        <taxon>Hexapoda</taxon>
        <taxon>Insecta</taxon>
        <taxon>Pterygota</taxon>
        <taxon>Neoptera</taxon>
        <taxon>Endopterygota</taxon>
        <taxon>Diptera</taxon>
        <taxon>Nematocera</taxon>
        <taxon>Culicoidea</taxon>
        <taxon>Culicidae</taxon>
        <taxon>Anophelinae</taxon>
        <taxon>Anopheles</taxon>
    </lineage>
</organism>
<evidence type="ECO:0000256" key="1">
    <source>
        <dbReference type="SAM" id="MobiDB-lite"/>
    </source>
</evidence>
<evidence type="ECO:0000313" key="4">
    <source>
        <dbReference type="Proteomes" id="UP000030765"/>
    </source>
</evidence>
<dbReference type="EnsemblMetazoa" id="ASIC016104-RA">
    <property type="protein sequence ID" value="ASIC016104-PA"/>
    <property type="gene ID" value="ASIC016104"/>
</dbReference>
<feature type="region of interest" description="Disordered" evidence="1">
    <location>
        <begin position="46"/>
        <end position="75"/>
    </location>
</feature>